<comment type="caution">
    <text evidence="3">The sequence shown here is derived from an EMBL/GenBank/DDBJ whole genome shotgun (WGS) entry which is preliminary data.</text>
</comment>
<feature type="domain" description="Protein kinase" evidence="1">
    <location>
        <begin position="1"/>
        <end position="136"/>
    </location>
</feature>
<organism evidence="3 4">
    <name type="scientific">Panicum miliaceum</name>
    <name type="common">Proso millet</name>
    <name type="synonym">Broomcorn millet</name>
    <dbReference type="NCBI Taxonomy" id="4540"/>
    <lineage>
        <taxon>Eukaryota</taxon>
        <taxon>Viridiplantae</taxon>
        <taxon>Streptophyta</taxon>
        <taxon>Embryophyta</taxon>
        <taxon>Tracheophyta</taxon>
        <taxon>Spermatophyta</taxon>
        <taxon>Magnoliopsida</taxon>
        <taxon>Liliopsida</taxon>
        <taxon>Poales</taxon>
        <taxon>Poaceae</taxon>
        <taxon>PACMAD clade</taxon>
        <taxon>Panicoideae</taxon>
        <taxon>Panicodae</taxon>
        <taxon>Paniceae</taxon>
        <taxon>Panicinae</taxon>
        <taxon>Panicum</taxon>
        <taxon>Panicum sect. Panicum</taxon>
    </lineage>
</organism>
<dbReference type="EMBL" id="PQIB02000009">
    <property type="protein sequence ID" value="RLM99130.1"/>
    <property type="molecule type" value="Genomic_DNA"/>
</dbReference>
<protein>
    <recommendedName>
        <fullName evidence="5">Protein kinase domain-containing protein</fullName>
    </recommendedName>
</protein>
<feature type="domain" description="MSP" evidence="2">
    <location>
        <begin position="160"/>
        <end position="279"/>
    </location>
</feature>
<dbReference type="SUPFAM" id="SSF49354">
    <property type="entry name" value="PapD-like"/>
    <property type="match status" value="1"/>
</dbReference>
<dbReference type="OrthoDB" id="693206at2759"/>
<accession>A0A3L6RA07</accession>
<proteinExistence type="predicted"/>
<evidence type="ECO:0000259" key="2">
    <source>
        <dbReference type="PROSITE" id="PS50202"/>
    </source>
</evidence>
<dbReference type="InterPro" id="IPR008962">
    <property type="entry name" value="PapD-like_sf"/>
</dbReference>
<dbReference type="Pfam" id="PF00635">
    <property type="entry name" value="Motile_Sperm"/>
    <property type="match status" value="1"/>
</dbReference>
<dbReference type="InterPro" id="IPR000719">
    <property type="entry name" value="Prot_kinase_dom"/>
</dbReference>
<dbReference type="Proteomes" id="UP000275267">
    <property type="component" value="Unassembled WGS sequence"/>
</dbReference>
<evidence type="ECO:0000313" key="3">
    <source>
        <dbReference type="EMBL" id="RLM99130.1"/>
    </source>
</evidence>
<dbReference type="PANTHER" id="PTHR45707">
    <property type="entry name" value="C2 CALCIUM/LIPID-BINDING PLANT PHOSPHORIBOSYLTRANSFERASE FAMILY PROTEIN"/>
    <property type="match status" value="1"/>
</dbReference>
<gene>
    <name evidence="3" type="ORF">C2845_PM06G29260</name>
</gene>
<evidence type="ECO:0000259" key="1">
    <source>
        <dbReference type="PROSITE" id="PS50011"/>
    </source>
</evidence>
<dbReference type="Gene3D" id="2.60.40.10">
    <property type="entry name" value="Immunoglobulins"/>
    <property type="match status" value="1"/>
</dbReference>
<dbReference type="InterPro" id="IPR011009">
    <property type="entry name" value="Kinase-like_dom_sf"/>
</dbReference>
<dbReference type="PROSITE" id="PS50011">
    <property type="entry name" value="PROTEIN_KINASE_DOM"/>
    <property type="match status" value="1"/>
</dbReference>
<reference evidence="4" key="1">
    <citation type="journal article" date="2019" name="Nat. Commun.">
        <title>The genome of broomcorn millet.</title>
        <authorList>
            <person name="Zou C."/>
            <person name="Miki D."/>
            <person name="Li D."/>
            <person name="Tang Q."/>
            <person name="Xiao L."/>
            <person name="Rajput S."/>
            <person name="Deng P."/>
            <person name="Jia W."/>
            <person name="Huang R."/>
            <person name="Zhang M."/>
            <person name="Sun Y."/>
            <person name="Hu J."/>
            <person name="Fu X."/>
            <person name="Schnable P.S."/>
            <person name="Li F."/>
            <person name="Zhang H."/>
            <person name="Feng B."/>
            <person name="Zhu X."/>
            <person name="Liu R."/>
            <person name="Schnable J.C."/>
            <person name="Zhu J.-K."/>
            <person name="Zhang H."/>
        </authorList>
    </citation>
    <scope>NUCLEOTIDE SEQUENCE [LARGE SCALE GENOMIC DNA]</scope>
</reference>
<keyword evidence="4" id="KW-1185">Reference proteome</keyword>
<dbReference type="Gene3D" id="1.10.510.10">
    <property type="entry name" value="Transferase(Phosphotransferase) domain 1"/>
    <property type="match status" value="1"/>
</dbReference>
<dbReference type="InterPro" id="IPR000535">
    <property type="entry name" value="MSP_dom"/>
</dbReference>
<dbReference type="InterPro" id="IPR013783">
    <property type="entry name" value="Ig-like_fold"/>
</dbReference>
<dbReference type="AlphaFoldDB" id="A0A3L6RA07"/>
<dbReference type="GO" id="GO:0004672">
    <property type="term" value="F:protein kinase activity"/>
    <property type="evidence" value="ECO:0007669"/>
    <property type="project" value="InterPro"/>
</dbReference>
<dbReference type="PANTHER" id="PTHR45707:SF50">
    <property type="entry name" value="VESICLE-ASSOCIATED PROTEIN 1-1"/>
    <property type="match status" value="1"/>
</dbReference>
<evidence type="ECO:0008006" key="5">
    <source>
        <dbReference type="Google" id="ProtNLM"/>
    </source>
</evidence>
<evidence type="ECO:0000313" key="4">
    <source>
        <dbReference type="Proteomes" id="UP000275267"/>
    </source>
</evidence>
<name>A0A3L6RA07_PANMI</name>
<dbReference type="STRING" id="4540.A0A3L6RA07"/>
<dbReference type="GO" id="GO:0005524">
    <property type="term" value="F:ATP binding"/>
    <property type="evidence" value="ECO:0007669"/>
    <property type="project" value="InterPro"/>
</dbReference>
<dbReference type="PROSITE" id="PS50202">
    <property type="entry name" value="MSP"/>
    <property type="match status" value="1"/>
</dbReference>
<dbReference type="SUPFAM" id="SSF56112">
    <property type="entry name" value="Protein kinase-like (PK-like)"/>
    <property type="match status" value="1"/>
</dbReference>
<dbReference type="Pfam" id="PF00069">
    <property type="entry name" value="Pkinase"/>
    <property type="match status" value="1"/>
</dbReference>
<sequence length="287" mass="32664">MDLKPANILLDDDMVPKITDFGLARLDDKSRTMSAERLFSMGYCAPEYMFHGKMSAKSDIYSLGVIIMELVTGSKVKPNITNVLRRWKHRWSKSAKVPPFGYEQVTNCLDLALRCVHMDPIERPNIWDIIRDLDKMDCTVHNSNDIEYANDQISCYLGDMLGIEPLQVHLPFELSKQIPFTIQLANNTYYNIAFRVFTTSLRPSFTSPSKGIVKRQTKFNVTITLQAQKAPQCNNCKDEFIVQSTRVKGSITALDITADMFSEERVKVVDNVTVMIVLDVPQIPGDW</sequence>